<evidence type="ECO:0000259" key="4">
    <source>
        <dbReference type="Pfam" id="PF01515"/>
    </source>
</evidence>
<dbReference type="InterPro" id="IPR002505">
    <property type="entry name" value="PTA_PTB"/>
</dbReference>
<dbReference type="Gene3D" id="3.40.718.10">
    <property type="entry name" value="Isopropylmalate Dehydrogenase"/>
    <property type="match status" value="1"/>
</dbReference>
<feature type="domain" description="Phosphate acetyl/butaryl transferase" evidence="4">
    <location>
        <begin position="77"/>
        <end position="294"/>
    </location>
</feature>
<sequence>MITNFQELIQVAQNQKTMRLTVAAAQDEEVLVAVCNASELGIVEPILVGDVEKINEIAMEHHLNISEYQIIDKKDLDEAARTAVELVSSGKADFVMKGILDTSILLKAVLDKEIGLRTDSQLSHVMVYGMENYHKLLFLTDGGMNIAPGIEEKVKITKNAVQVAKAMGIETVKVACLAAKEKVDPKMQATVDADELKKMSEAGAFGQGVIVDGPLAFDLAISKEAAEIKKFKSDVAGDADILLVPVIEVGNGIGKALTYFANADSAGIIMGAKAPVVLVSRADTHEAKLNSIALGSVIAANQ</sequence>
<evidence type="ECO:0000256" key="2">
    <source>
        <dbReference type="ARBA" id="ARBA00022679"/>
    </source>
</evidence>
<dbReference type="PANTHER" id="PTHR43356:SF2">
    <property type="entry name" value="PHOSPHATE ACETYLTRANSFERASE"/>
    <property type="match status" value="1"/>
</dbReference>
<evidence type="ECO:0000313" key="6">
    <source>
        <dbReference type="Proteomes" id="UP000579281"/>
    </source>
</evidence>
<comment type="caution">
    <text evidence="5">The sequence shown here is derived from an EMBL/GenBank/DDBJ whole genome shotgun (WGS) entry which is preliminary data.</text>
</comment>
<dbReference type="RefSeq" id="WP_184312721.1">
    <property type="nucleotide sequence ID" value="NZ_JACHEN010000035.1"/>
</dbReference>
<dbReference type="InterPro" id="IPR012147">
    <property type="entry name" value="P_Ac_Bu_trans"/>
</dbReference>
<dbReference type="AlphaFoldDB" id="A0A841L0V8"/>
<dbReference type="NCBIfam" id="NF006045">
    <property type="entry name" value="PRK08190.1"/>
    <property type="match status" value="1"/>
</dbReference>
<evidence type="ECO:0000256" key="3">
    <source>
        <dbReference type="ARBA" id="ARBA00023315"/>
    </source>
</evidence>
<keyword evidence="6" id="KW-1185">Reference proteome</keyword>
<dbReference type="PANTHER" id="PTHR43356">
    <property type="entry name" value="PHOSPHATE ACETYLTRANSFERASE"/>
    <property type="match status" value="1"/>
</dbReference>
<keyword evidence="3 5" id="KW-0012">Acyltransferase</keyword>
<evidence type="ECO:0000256" key="1">
    <source>
        <dbReference type="ARBA" id="ARBA00005656"/>
    </source>
</evidence>
<feature type="domain" description="Phosphate acetyl/butaryl transferase" evidence="4">
    <location>
        <begin position="7"/>
        <end position="76"/>
    </location>
</feature>
<keyword evidence="2 5" id="KW-0808">Transferase</keyword>
<dbReference type="InterPro" id="IPR050500">
    <property type="entry name" value="Phos_Acetyltrans/Butyryltrans"/>
</dbReference>
<gene>
    <name evidence="5" type="ORF">HNQ80_004387</name>
</gene>
<protein>
    <submittedName>
        <fullName evidence="5">Phosphate butyryltransferase</fullName>
        <ecNumber evidence="5">2.3.1.19</ecNumber>
    </submittedName>
</protein>
<comment type="similarity">
    <text evidence="1">Belongs to the phosphate acetyltransferase and butyryltransferase family.</text>
</comment>
<dbReference type="SUPFAM" id="SSF53659">
    <property type="entry name" value="Isocitrate/Isopropylmalate dehydrogenase-like"/>
    <property type="match status" value="1"/>
</dbReference>
<evidence type="ECO:0000313" key="5">
    <source>
        <dbReference type="EMBL" id="MBB6218228.1"/>
    </source>
</evidence>
<dbReference type="Proteomes" id="UP000579281">
    <property type="component" value="Unassembled WGS sequence"/>
</dbReference>
<dbReference type="Pfam" id="PF01515">
    <property type="entry name" value="PTA_PTB"/>
    <property type="match status" value="2"/>
</dbReference>
<reference evidence="5 6" key="1">
    <citation type="submission" date="2020-08" db="EMBL/GenBank/DDBJ databases">
        <title>Genomic Encyclopedia of Type Strains, Phase IV (KMG-IV): sequencing the most valuable type-strain genomes for metagenomic binning, comparative biology and taxonomic classification.</title>
        <authorList>
            <person name="Goeker M."/>
        </authorList>
    </citation>
    <scope>NUCLEOTIDE SEQUENCE [LARGE SCALE GENOMIC DNA]</scope>
    <source>
        <strain evidence="5 6">DSM 103526</strain>
    </source>
</reference>
<dbReference type="PIRSF" id="PIRSF000428">
    <property type="entry name" value="P_Ac_trans"/>
    <property type="match status" value="1"/>
</dbReference>
<dbReference type="EC" id="2.3.1.19" evidence="5"/>
<organism evidence="5 6">
    <name type="scientific">Anaerosolibacter carboniphilus</name>
    <dbReference type="NCBI Taxonomy" id="1417629"/>
    <lineage>
        <taxon>Bacteria</taxon>
        <taxon>Bacillati</taxon>
        <taxon>Bacillota</taxon>
        <taxon>Clostridia</taxon>
        <taxon>Peptostreptococcales</taxon>
        <taxon>Thermotaleaceae</taxon>
        <taxon>Anaerosolibacter</taxon>
    </lineage>
</organism>
<name>A0A841L0V8_9FIRM</name>
<accession>A0A841L0V8</accession>
<dbReference type="GO" id="GO:0050182">
    <property type="term" value="F:phosphate butyryltransferase activity"/>
    <property type="evidence" value="ECO:0007669"/>
    <property type="project" value="UniProtKB-EC"/>
</dbReference>
<dbReference type="EMBL" id="JACHEN010000035">
    <property type="protein sequence ID" value="MBB6218228.1"/>
    <property type="molecule type" value="Genomic_DNA"/>
</dbReference>
<proteinExistence type="inferred from homology"/>